<evidence type="ECO:0000313" key="2">
    <source>
        <dbReference type="EMBL" id="HIT17090.1"/>
    </source>
</evidence>
<keyword evidence="1" id="KW-0812">Transmembrane</keyword>
<feature type="transmembrane region" description="Helical" evidence="1">
    <location>
        <begin position="15"/>
        <end position="36"/>
    </location>
</feature>
<dbReference type="AlphaFoldDB" id="A0A9D1G803"/>
<keyword evidence="1" id="KW-1133">Transmembrane helix</keyword>
<proteinExistence type="predicted"/>
<feature type="transmembrane region" description="Helical" evidence="1">
    <location>
        <begin position="42"/>
        <end position="64"/>
    </location>
</feature>
<reference evidence="2" key="1">
    <citation type="submission" date="2020-10" db="EMBL/GenBank/DDBJ databases">
        <authorList>
            <person name="Gilroy R."/>
        </authorList>
    </citation>
    <scope>NUCLEOTIDE SEQUENCE</scope>
    <source>
        <strain evidence="2">14508</strain>
    </source>
</reference>
<sequence>MNFIEDNLKKESKRVLLTFILCYIAALIFPLLYYIDYDMDDILFFSILFFVMGCYSLFGFIYILKYQVSISQETITIKTLFKKIEIHVSDIETYTYKRYNGSSILYAFKFIVAKKKKTLITRYKDELLEFLNQNQIAKSSN</sequence>
<dbReference type="Proteomes" id="UP000886893">
    <property type="component" value="Unassembled WGS sequence"/>
</dbReference>
<reference evidence="2" key="2">
    <citation type="journal article" date="2021" name="PeerJ">
        <title>Extensive microbial diversity within the chicken gut microbiome revealed by metagenomics and culture.</title>
        <authorList>
            <person name="Gilroy R."/>
            <person name="Ravi A."/>
            <person name="Getino M."/>
            <person name="Pursley I."/>
            <person name="Horton D.L."/>
            <person name="Alikhan N.F."/>
            <person name="Baker D."/>
            <person name="Gharbi K."/>
            <person name="Hall N."/>
            <person name="Watson M."/>
            <person name="Adriaenssens E.M."/>
            <person name="Foster-Nyarko E."/>
            <person name="Jarju S."/>
            <person name="Secka A."/>
            <person name="Antonio M."/>
            <person name="Oren A."/>
            <person name="Chaudhuri R.R."/>
            <person name="La Ragione R."/>
            <person name="Hildebrand F."/>
            <person name="Pallen M.J."/>
        </authorList>
    </citation>
    <scope>NUCLEOTIDE SEQUENCE</scope>
    <source>
        <strain evidence="2">14508</strain>
    </source>
</reference>
<gene>
    <name evidence="2" type="ORF">IAD04_01755</name>
</gene>
<dbReference type="EMBL" id="DVKI01000050">
    <property type="protein sequence ID" value="HIT17090.1"/>
    <property type="molecule type" value="Genomic_DNA"/>
</dbReference>
<evidence type="ECO:0000256" key="1">
    <source>
        <dbReference type="SAM" id="Phobius"/>
    </source>
</evidence>
<evidence type="ECO:0000313" key="3">
    <source>
        <dbReference type="Proteomes" id="UP000886893"/>
    </source>
</evidence>
<accession>A0A9D1G803</accession>
<keyword evidence="1" id="KW-0472">Membrane</keyword>
<comment type="caution">
    <text evidence="2">The sequence shown here is derived from an EMBL/GenBank/DDBJ whole genome shotgun (WGS) entry which is preliminary data.</text>
</comment>
<organism evidence="2 3">
    <name type="scientific">Candidatus Caccosoma faecigallinarum</name>
    <dbReference type="NCBI Taxonomy" id="2840720"/>
    <lineage>
        <taxon>Bacteria</taxon>
        <taxon>Bacillati</taxon>
        <taxon>Bacillota</taxon>
        <taxon>Bacillota incertae sedis</taxon>
        <taxon>Candidatus Caccosoma</taxon>
    </lineage>
</organism>
<protein>
    <submittedName>
        <fullName evidence="2">Uncharacterized protein</fullName>
    </submittedName>
</protein>
<name>A0A9D1G803_9FIRM</name>